<keyword evidence="6" id="KW-0131">Cell cycle</keyword>
<feature type="compositionally biased region" description="Acidic residues" evidence="8">
    <location>
        <begin position="806"/>
        <end position="815"/>
    </location>
</feature>
<dbReference type="InterPro" id="IPR011992">
    <property type="entry name" value="EF-hand-dom_pair"/>
</dbReference>
<dbReference type="Proteomes" id="UP000009046">
    <property type="component" value="Unassembled WGS sequence"/>
</dbReference>
<evidence type="ECO:0000256" key="6">
    <source>
        <dbReference type="ARBA" id="ARBA00023306"/>
    </source>
</evidence>
<dbReference type="GO" id="GO:0006355">
    <property type="term" value="P:regulation of DNA-templated transcription"/>
    <property type="evidence" value="ECO:0007669"/>
    <property type="project" value="InterPro"/>
</dbReference>
<name>E0W1T1_PEDHC</name>
<proteinExistence type="predicted"/>
<evidence type="ECO:0000256" key="8">
    <source>
        <dbReference type="SAM" id="MobiDB-lite"/>
    </source>
</evidence>
<gene>
    <name evidence="11" type="primary">8232487</name>
    <name evidence="10" type="ORF">Phum_PHUM582380</name>
</gene>
<dbReference type="GO" id="GO:0005634">
    <property type="term" value="C:nucleus"/>
    <property type="evidence" value="ECO:0007669"/>
    <property type="project" value="TreeGrafter"/>
</dbReference>
<sequence length="1138" mass="130877">MTQPAIHQQMLTPQMSPVVQYQQNPGQQTATVYQAQLALQQQALTMQQNLQQMANAQVSLKKLLFKKFNFLKKFLRMPKNFLQIYNPQLNAVAAAVGTRNLNAAAFAQPVVSSPSAPTSQVNNPPTATTTGTKQRVFTGMVTKVLDTYGFVDEDVFFQLSVVKGPPPVVNDRVLVEAVCLPNMPFKWNATRIQVLPMNDAPRNNKKGFIVSPPSLDRGNYAAVPPPGEYDDSRRERDRDRDRRRRRSRERNRNRSPVPSIEEERRRKERRDRDDKDKEKVKEKERERERTRSRSLKKSTSRQIVKKYRVRVPEFPLDINHLSVSDLRTRYHTMYVPSDFFRISLKWIETIPQQKTMEFSKNAQFYILSKEVDRLNDYPDDLEPPDADYLFCAKVMLLSIPPKDSMMKKCMQLTEDMDKDDGKNLVHPSRLINCLVGINSRAKNEIMAIGGPWSPSLDGTDPVGDPNVLIKTATRTCRALTGIDLTPCTHWYRFVEIYYHRPRSTHKGKQIPARVETVVIYIPDVWSAMPSCLEWNELVLKLKNQMDKKLIEAGKDQKEVENVTVTNQKEPTHYSQLDPKVMKVVELRDELEARNMSSKGLRLQLLARLSKVLKQEQEAAENMEKNNPKILAEKEKDKEEEKKLKQEKEKKKAEQKNRAVIEERYNLPETPHILVYPSRVAKNGKFSCKIMSLSLLLDYSSDVSKEHTFEVSLFAEIFNEMLMWDFGMQVYRAILGVPDQEDKDEMEKREREKKSKKGAEETELNKSFEKEKNDEKLGSEEKKMEKEDKNHDHGNSVPNGNEKEESQESSDEDDNDSCSRSSSNNKKERKDDGRDRKRKESVAHYTAYPELLLAFTYFDVTRYGSISKTHLEDLIHSLGLQLSRSQVKKLVNKVVYRDYCDYRKLTDLPAGTCPAGGDSTNAQSLVPSIELGNKAQLPVFEKNRLEKNEQNNSSPPVAKRFVYYKSVLVNVENLKDQVTRNEIARLKTEEKLTELKAELGELREKSKKSAEEISNLEKELKCCKAKLNVTNEKLNDQVASSDIYLSALMDIEERLIPILDTDEIKRLIKERQSVLGTPSINLIPLTKVENITRVVDDVENLSCDDVANLSDVKIETNETIINNVSSTNKNEEEEKMEVL</sequence>
<dbReference type="SUPFAM" id="SSF68906">
    <property type="entry name" value="SAP domain"/>
    <property type="match status" value="1"/>
</dbReference>
<feature type="region of interest" description="Disordered" evidence="8">
    <location>
        <begin position="198"/>
        <end position="302"/>
    </location>
</feature>
<evidence type="ECO:0000313" key="12">
    <source>
        <dbReference type="Proteomes" id="UP000009046"/>
    </source>
</evidence>
<dbReference type="SMART" id="SM00513">
    <property type="entry name" value="SAP"/>
    <property type="match status" value="1"/>
</dbReference>
<organism>
    <name type="scientific">Pediculus humanus subsp. corporis</name>
    <name type="common">Body louse</name>
    <dbReference type="NCBI Taxonomy" id="121224"/>
    <lineage>
        <taxon>Eukaryota</taxon>
        <taxon>Metazoa</taxon>
        <taxon>Ecdysozoa</taxon>
        <taxon>Arthropoda</taxon>
        <taxon>Hexapoda</taxon>
        <taxon>Insecta</taxon>
        <taxon>Pterygota</taxon>
        <taxon>Neoptera</taxon>
        <taxon>Paraneoptera</taxon>
        <taxon>Psocodea</taxon>
        <taxon>Troctomorpha</taxon>
        <taxon>Phthiraptera</taxon>
        <taxon>Anoplura</taxon>
        <taxon>Pediculidae</taxon>
        <taxon>Pediculus</taxon>
    </lineage>
</organism>
<feature type="compositionally biased region" description="Basic residues" evidence="8">
    <location>
        <begin position="241"/>
        <end position="253"/>
    </location>
</feature>
<dbReference type="AlphaFoldDB" id="E0W1T1"/>
<evidence type="ECO:0000256" key="4">
    <source>
        <dbReference type="ARBA" id="ARBA00023054"/>
    </source>
</evidence>
<dbReference type="Gene3D" id="1.10.720.30">
    <property type="entry name" value="SAP domain"/>
    <property type="match status" value="1"/>
</dbReference>
<dbReference type="SMART" id="SM01122">
    <property type="entry name" value="DBC1"/>
    <property type="match status" value="1"/>
</dbReference>
<dbReference type="EMBL" id="AAZO01007095">
    <property type="status" value="NOT_ANNOTATED_CDS"/>
    <property type="molecule type" value="Genomic_DNA"/>
</dbReference>
<dbReference type="HOGENOM" id="CLU_008030_0_0_1"/>
<evidence type="ECO:0000313" key="10">
    <source>
        <dbReference type="EMBL" id="EEB19663.1"/>
    </source>
</evidence>
<dbReference type="STRING" id="121224.E0W1T1"/>
<feature type="region of interest" description="Disordered" evidence="8">
    <location>
        <begin position="634"/>
        <end position="654"/>
    </location>
</feature>
<dbReference type="EnsemblMetazoa" id="PHUM582380-RA">
    <property type="protein sequence ID" value="PHUM582380-PA"/>
    <property type="gene ID" value="PHUM582380"/>
</dbReference>
<accession>E0W1T1</accession>
<dbReference type="Gene3D" id="1.10.238.10">
    <property type="entry name" value="EF-hand"/>
    <property type="match status" value="1"/>
</dbReference>
<feature type="compositionally biased region" description="Basic and acidic residues" evidence="8">
    <location>
        <begin position="824"/>
        <end position="840"/>
    </location>
</feature>
<evidence type="ECO:0000256" key="5">
    <source>
        <dbReference type="ARBA" id="ARBA00023159"/>
    </source>
</evidence>
<evidence type="ECO:0000256" key="3">
    <source>
        <dbReference type="ARBA" id="ARBA00022553"/>
    </source>
</evidence>
<evidence type="ECO:0000256" key="2">
    <source>
        <dbReference type="ARBA" id="ARBA00022490"/>
    </source>
</evidence>
<evidence type="ECO:0000259" key="9">
    <source>
        <dbReference type="PROSITE" id="PS50800"/>
    </source>
</evidence>
<dbReference type="CTD" id="8232487"/>
<dbReference type="OrthoDB" id="21006at2759"/>
<keyword evidence="12" id="KW-1185">Reference proteome</keyword>
<evidence type="ECO:0000256" key="1">
    <source>
        <dbReference type="ARBA" id="ARBA00004496"/>
    </source>
</evidence>
<protein>
    <submittedName>
        <fullName evidence="10 11">Ccar1, putative</fullName>
    </submittedName>
</protein>
<dbReference type="InterPro" id="IPR036361">
    <property type="entry name" value="SAP_dom_sf"/>
</dbReference>
<dbReference type="VEuPathDB" id="VectorBase:PHUM582380"/>
<dbReference type="InterPro" id="IPR025224">
    <property type="entry name" value="CCAR1/CCAR2"/>
</dbReference>
<keyword evidence="5" id="KW-0010">Activator</keyword>
<dbReference type="SUPFAM" id="SSF47473">
    <property type="entry name" value="EF-hand"/>
    <property type="match status" value="1"/>
</dbReference>
<reference evidence="10" key="1">
    <citation type="submission" date="2007-04" db="EMBL/GenBank/DDBJ databases">
        <title>Annotation of Pediculus humanus corporis strain USDA.</title>
        <authorList>
            <person name="Kirkness E."/>
            <person name="Hannick L."/>
            <person name="Hass B."/>
            <person name="Bruggner R."/>
            <person name="Lawson D."/>
            <person name="Bidwell S."/>
            <person name="Joardar V."/>
            <person name="Caler E."/>
            <person name="Walenz B."/>
            <person name="Inman J."/>
            <person name="Schobel S."/>
            <person name="Galinsky K."/>
            <person name="Amedeo P."/>
            <person name="Strausberg R."/>
        </authorList>
    </citation>
    <scope>NUCLEOTIDE SEQUENCE</scope>
    <source>
        <strain evidence="10">USDA</strain>
    </source>
</reference>
<dbReference type="PROSITE" id="PS50800">
    <property type="entry name" value="SAP"/>
    <property type="match status" value="1"/>
</dbReference>
<reference evidence="11" key="3">
    <citation type="submission" date="2020-05" db="UniProtKB">
        <authorList>
            <consortium name="EnsemblMetazoa"/>
        </authorList>
    </citation>
    <scope>IDENTIFICATION</scope>
    <source>
        <strain evidence="11">USDA</strain>
    </source>
</reference>
<feature type="compositionally biased region" description="Basic and acidic residues" evidence="8">
    <location>
        <begin position="230"/>
        <end position="240"/>
    </location>
</feature>
<dbReference type="Pfam" id="PF14443">
    <property type="entry name" value="DBC1"/>
    <property type="match status" value="1"/>
</dbReference>
<dbReference type="PANTHER" id="PTHR14304:SF11">
    <property type="entry name" value="SAP DOMAIN-CONTAINING PROTEIN"/>
    <property type="match status" value="1"/>
</dbReference>
<feature type="region of interest" description="Disordered" evidence="8">
    <location>
        <begin position="740"/>
        <end position="840"/>
    </location>
</feature>
<dbReference type="Pfam" id="PF19256">
    <property type="entry name" value="LAIKA"/>
    <property type="match status" value="1"/>
</dbReference>
<dbReference type="Pfam" id="PF14444">
    <property type="entry name" value="S1-like"/>
    <property type="match status" value="1"/>
</dbReference>
<dbReference type="InParanoid" id="E0W1T1"/>
<dbReference type="InterPro" id="IPR025223">
    <property type="entry name" value="S1-like_RNA-bd_dom"/>
</dbReference>
<dbReference type="PANTHER" id="PTHR14304">
    <property type="entry name" value="CELL DIVISION CYCLE AND APOPTOSIS REGULATOR PROTEIN"/>
    <property type="match status" value="1"/>
</dbReference>
<dbReference type="GeneID" id="8232487"/>
<feature type="compositionally biased region" description="Basic residues" evidence="8">
    <location>
        <begin position="292"/>
        <end position="302"/>
    </location>
</feature>
<dbReference type="eggNOG" id="KOG4246">
    <property type="taxonomic scope" value="Eukaryota"/>
</dbReference>
<dbReference type="InterPro" id="IPR003034">
    <property type="entry name" value="SAP_dom"/>
</dbReference>
<dbReference type="OMA" id="MVEASYN"/>
<feature type="coiled-coil region" evidence="7">
    <location>
        <begin position="984"/>
        <end position="1032"/>
    </location>
</feature>
<reference evidence="10" key="2">
    <citation type="submission" date="2007-04" db="EMBL/GenBank/DDBJ databases">
        <title>The genome of the human body louse.</title>
        <authorList>
            <consortium name="The Human Body Louse Genome Consortium"/>
            <person name="Kirkness E."/>
            <person name="Walenz B."/>
            <person name="Hass B."/>
            <person name="Bruggner R."/>
            <person name="Strausberg R."/>
        </authorList>
    </citation>
    <scope>NUCLEOTIDE SEQUENCE</scope>
    <source>
        <strain evidence="10">USDA</strain>
    </source>
</reference>
<feature type="compositionally biased region" description="Basic and acidic residues" evidence="8">
    <location>
        <begin position="261"/>
        <end position="291"/>
    </location>
</feature>
<comment type="subcellular location">
    <subcellularLocation>
        <location evidence="1">Cytoplasm</location>
    </subcellularLocation>
</comment>
<dbReference type="RefSeq" id="XP_002432401.1">
    <property type="nucleotide sequence ID" value="XM_002432356.1"/>
</dbReference>
<feature type="compositionally biased region" description="Basic and acidic residues" evidence="8">
    <location>
        <begin position="744"/>
        <end position="793"/>
    </location>
</feature>
<dbReference type="GO" id="GO:0005737">
    <property type="term" value="C:cytoplasm"/>
    <property type="evidence" value="ECO:0007669"/>
    <property type="project" value="UniProtKB-SubCell"/>
</dbReference>
<keyword evidence="3" id="KW-0597">Phosphoprotein</keyword>
<feature type="domain" description="SAP" evidence="9">
    <location>
        <begin position="578"/>
        <end position="612"/>
    </location>
</feature>
<keyword evidence="4 7" id="KW-0175">Coiled coil</keyword>
<dbReference type="EMBL" id="DS235873">
    <property type="protein sequence ID" value="EEB19663.1"/>
    <property type="molecule type" value="Genomic_DNA"/>
</dbReference>
<dbReference type="InterPro" id="IPR025954">
    <property type="entry name" value="DBC1/CARP1_inactive_NUDIX"/>
</dbReference>
<evidence type="ECO:0000256" key="7">
    <source>
        <dbReference type="SAM" id="Coils"/>
    </source>
</evidence>
<evidence type="ECO:0000313" key="11">
    <source>
        <dbReference type="EnsemblMetazoa" id="PHUM582380-PA"/>
    </source>
</evidence>
<keyword evidence="2" id="KW-0963">Cytoplasm</keyword>
<dbReference type="KEGG" id="phu:Phum_PHUM582380"/>
<dbReference type="InterPro" id="IPR045353">
    <property type="entry name" value="LAIKA"/>
</dbReference>